<evidence type="ECO:0000256" key="4">
    <source>
        <dbReference type="ARBA" id="ARBA00022737"/>
    </source>
</evidence>
<evidence type="ECO:0000259" key="8">
    <source>
        <dbReference type="PROSITE" id="PS50072"/>
    </source>
</evidence>
<dbReference type="Gene3D" id="2.40.100.10">
    <property type="entry name" value="Cyclophilin-like"/>
    <property type="match status" value="1"/>
</dbReference>
<gene>
    <name evidence="9" type="primary">PPWD1</name>
    <name evidence="9" type="ORF">RUM43_013351</name>
</gene>
<evidence type="ECO:0000256" key="5">
    <source>
        <dbReference type="ARBA" id="ARBA00023110"/>
    </source>
</evidence>
<dbReference type="InterPro" id="IPR001680">
    <property type="entry name" value="WD40_rpt"/>
</dbReference>
<keyword evidence="4" id="KW-0677">Repeat</keyword>
<dbReference type="InterPro" id="IPR036322">
    <property type="entry name" value="WD40_repeat_dom_sf"/>
</dbReference>
<dbReference type="FunFam" id="2.130.10.10:FF:000471">
    <property type="entry name" value="Peptidylprolyl isomerase domain and WD repeat-containing protein"/>
    <property type="match status" value="1"/>
</dbReference>
<evidence type="ECO:0000256" key="2">
    <source>
        <dbReference type="ARBA" id="ARBA00013194"/>
    </source>
</evidence>
<feature type="domain" description="PPIase cyclophilin-type" evidence="8">
    <location>
        <begin position="513"/>
        <end position="668"/>
    </location>
</feature>
<name>A0AAN8PIZ9_POLSC</name>
<keyword evidence="3" id="KW-0853">WD repeat</keyword>
<evidence type="ECO:0000313" key="10">
    <source>
        <dbReference type="Proteomes" id="UP001372834"/>
    </source>
</evidence>
<dbReference type="GO" id="GO:0003755">
    <property type="term" value="F:peptidyl-prolyl cis-trans isomerase activity"/>
    <property type="evidence" value="ECO:0007669"/>
    <property type="project" value="UniProtKB-KW"/>
</dbReference>
<organism evidence="9 10">
    <name type="scientific">Polyplax serrata</name>
    <name type="common">Common mouse louse</name>
    <dbReference type="NCBI Taxonomy" id="468196"/>
    <lineage>
        <taxon>Eukaryota</taxon>
        <taxon>Metazoa</taxon>
        <taxon>Ecdysozoa</taxon>
        <taxon>Arthropoda</taxon>
        <taxon>Hexapoda</taxon>
        <taxon>Insecta</taxon>
        <taxon>Pterygota</taxon>
        <taxon>Neoptera</taxon>
        <taxon>Paraneoptera</taxon>
        <taxon>Psocodea</taxon>
        <taxon>Troctomorpha</taxon>
        <taxon>Phthiraptera</taxon>
        <taxon>Anoplura</taxon>
        <taxon>Polyplacidae</taxon>
        <taxon>Polyplax</taxon>
    </lineage>
</organism>
<dbReference type="Gene3D" id="2.130.10.10">
    <property type="entry name" value="YVTN repeat-like/Quinoprotein amine dehydrogenase"/>
    <property type="match status" value="2"/>
</dbReference>
<dbReference type="SUPFAM" id="SSF50978">
    <property type="entry name" value="WD40 repeat-like"/>
    <property type="match status" value="1"/>
</dbReference>
<reference evidence="9 10" key="1">
    <citation type="submission" date="2023-10" db="EMBL/GenBank/DDBJ databases">
        <title>Genomes of two closely related lineages of the louse Polyplax serrata with different host specificities.</title>
        <authorList>
            <person name="Martinu J."/>
            <person name="Tarabai H."/>
            <person name="Stefka J."/>
            <person name="Hypsa V."/>
        </authorList>
    </citation>
    <scope>NUCLEOTIDE SEQUENCE [LARGE SCALE GENOMIC DNA]</scope>
    <source>
        <strain evidence="9">HR10_N</strain>
    </source>
</reference>
<dbReference type="SUPFAM" id="SSF50891">
    <property type="entry name" value="Cyclophilin-like"/>
    <property type="match status" value="1"/>
</dbReference>
<evidence type="ECO:0000256" key="6">
    <source>
        <dbReference type="ARBA" id="ARBA00023235"/>
    </source>
</evidence>
<dbReference type="PRINTS" id="PR00153">
    <property type="entry name" value="CSAPPISMRASE"/>
</dbReference>
<feature type="region of interest" description="Disordered" evidence="7">
    <location>
        <begin position="1"/>
        <end position="77"/>
    </location>
</feature>
<dbReference type="FunFam" id="2.40.100.10:FF:000003">
    <property type="entry name" value="Peptidylprolyl isomerase domain and WD repeat-containing 1"/>
    <property type="match status" value="1"/>
</dbReference>
<dbReference type="Pfam" id="PF00160">
    <property type="entry name" value="Pro_isomerase"/>
    <property type="match status" value="1"/>
</dbReference>
<keyword evidence="6 9" id="KW-0413">Isomerase</keyword>
<dbReference type="InterPro" id="IPR002130">
    <property type="entry name" value="Cyclophilin-type_PPIase_dom"/>
</dbReference>
<evidence type="ECO:0000256" key="3">
    <source>
        <dbReference type="ARBA" id="ARBA00022574"/>
    </source>
</evidence>
<dbReference type="PROSITE" id="PS50072">
    <property type="entry name" value="CSA_PPIASE_2"/>
    <property type="match status" value="1"/>
</dbReference>
<feature type="compositionally biased region" description="Basic and acidic residues" evidence="7">
    <location>
        <begin position="7"/>
        <end position="16"/>
    </location>
</feature>
<dbReference type="PANTHER" id="PTHR45625">
    <property type="entry name" value="PEPTIDYL-PROLYL CIS-TRANS ISOMERASE-RELATED"/>
    <property type="match status" value="1"/>
</dbReference>
<evidence type="ECO:0000256" key="7">
    <source>
        <dbReference type="SAM" id="MobiDB-lite"/>
    </source>
</evidence>
<evidence type="ECO:0000313" key="9">
    <source>
        <dbReference type="EMBL" id="KAK6632583.1"/>
    </source>
</evidence>
<sequence length="669" mass="76364">MSDSTYDSERKQRNDSNSDSEDVVPVPSSTSKCTWNENNLEEPSEPVKSVKVTKRKQENANEEENTDEWIGPLPSEATSVQPPKKLKVLEHEHLFLNNLPSCESYEKSYMHRDVITHVVCTKTEFVITASCDGHVKFWKKMENDIEFVKHFRSHLSIVNDMVANCNGLFLCTISMDKSAKIFDIVNFDMINMMELNYVPYRAEWIHSPREPIFTLAISDSATNNIFIYDGKGTNIPFFIIDKIHSNPVVVMKYNVKFETVVSVDKSGILEYWGTAKCDYQTPKCVKFESKLDTDLFEFAKSKTYPVDISFSPDGKKFATISLDRKIRVFRFLTGKIILILDETLSRFTELQQTKQQLPNMEFGRRMACERDLDKSEVIHLMNIVFDESGNFILYGTLLGIKIINIVTNRCVKILGKPENLRPLKIALFQGCSRKHKAAVTVELEASENPTLEAMKADPTVFCTAFKKNRFYMFTRRHPDDGDKNGDVDRDVFNEKPSKEDVIAATESSEFQRVYENATIHTEMGDIHIKLFVKEAPKTCENFCVHSKEGYFNGHIFHRVIKGFMIQTGDPTGTGTGGESIWGGEFEDEFHSKVKHDRPYTLSMANAGPNTNGSQFFITVIPTPWLDNKHTVFGRVFKGMEVVQNIGNVKCNPKTNKPYEDVRIVSISLK</sequence>
<dbReference type="Proteomes" id="UP001372834">
    <property type="component" value="Unassembled WGS sequence"/>
</dbReference>
<dbReference type="SMART" id="SM00320">
    <property type="entry name" value="WD40"/>
    <property type="match status" value="4"/>
</dbReference>
<evidence type="ECO:0000256" key="1">
    <source>
        <dbReference type="ARBA" id="ARBA00000971"/>
    </source>
</evidence>
<dbReference type="GO" id="GO:0005634">
    <property type="term" value="C:nucleus"/>
    <property type="evidence" value="ECO:0007669"/>
    <property type="project" value="UniProtKB-ARBA"/>
</dbReference>
<dbReference type="PANTHER" id="PTHR45625:SF4">
    <property type="entry name" value="PEPTIDYLPROLYL ISOMERASE DOMAIN AND WD REPEAT-CONTAINING PROTEIN 1"/>
    <property type="match status" value="1"/>
</dbReference>
<proteinExistence type="predicted"/>
<dbReference type="EC" id="5.2.1.8" evidence="2"/>
<dbReference type="EMBL" id="JAWJWE010000007">
    <property type="protein sequence ID" value="KAK6632583.1"/>
    <property type="molecule type" value="Genomic_DNA"/>
</dbReference>
<accession>A0AAN8PIZ9</accession>
<dbReference type="InterPro" id="IPR044666">
    <property type="entry name" value="Cyclophilin_A-like"/>
</dbReference>
<dbReference type="InterPro" id="IPR015943">
    <property type="entry name" value="WD40/YVTN_repeat-like_dom_sf"/>
</dbReference>
<dbReference type="AlphaFoldDB" id="A0AAN8PIZ9"/>
<protein>
    <recommendedName>
        <fullName evidence="2">peptidylprolyl isomerase</fullName>
        <ecNumber evidence="2">5.2.1.8</ecNumber>
    </recommendedName>
</protein>
<dbReference type="InterPro" id="IPR029000">
    <property type="entry name" value="Cyclophilin-like_dom_sf"/>
</dbReference>
<comment type="caution">
    <text evidence="9">The sequence shown here is derived from an EMBL/GenBank/DDBJ whole genome shotgun (WGS) entry which is preliminary data.</text>
</comment>
<comment type="catalytic activity">
    <reaction evidence="1">
        <text>[protein]-peptidylproline (omega=180) = [protein]-peptidylproline (omega=0)</text>
        <dbReference type="Rhea" id="RHEA:16237"/>
        <dbReference type="Rhea" id="RHEA-COMP:10747"/>
        <dbReference type="Rhea" id="RHEA-COMP:10748"/>
        <dbReference type="ChEBI" id="CHEBI:83833"/>
        <dbReference type="ChEBI" id="CHEBI:83834"/>
        <dbReference type="EC" id="5.2.1.8"/>
    </reaction>
</comment>
<keyword evidence="5" id="KW-0697">Rotamase</keyword>
<dbReference type="Pfam" id="PF00400">
    <property type="entry name" value="WD40"/>
    <property type="match status" value="2"/>
</dbReference>